<dbReference type="InterPro" id="IPR020095">
    <property type="entry name" value="PsdUridine_synth_TruA_C"/>
</dbReference>
<evidence type="ECO:0000256" key="5">
    <source>
        <dbReference type="PIRSR" id="PIRSR001430-1"/>
    </source>
</evidence>
<comment type="catalytic activity">
    <reaction evidence="4 7">
        <text>uridine(38/39/40) in tRNA = pseudouridine(38/39/40) in tRNA</text>
        <dbReference type="Rhea" id="RHEA:22376"/>
        <dbReference type="Rhea" id="RHEA-COMP:10085"/>
        <dbReference type="Rhea" id="RHEA-COMP:10087"/>
        <dbReference type="ChEBI" id="CHEBI:65314"/>
        <dbReference type="ChEBI" id="CHEBI:65315"/>
        <dbReference type="EC" id="5.4.99.12"/>
    </reaction>
</comment>
<evidence type="ECO:0000256" key="6">
    <source>
        <dbReference type="PIRSR" id="PIRSR001430-2"/>
    </source>
</evidence>
<dbReference type="InterPro" id="IPR020103">
    <property type="entry name" value="PsdUridine_synth_cat_dom_sf"/>
</dbReference>
<dbReference type="Gene3D" id="3.30.70.660">
    <property type="entry name" value="Pseudouridine synthase I, catalytic domain, C-terminal subdomain"/>
    <property type="match status" value="1"/>
</dbReference>
<comment type="caution">
    <text evidence="4">Lacks conserved residue(s) required for the propagation of feature annotation.</text>
</comment>
<dbReference type="GO" id="GO:0031119">
    <property type="term" value="P:tRNA pseudouridine synthesis"/>
    <property type="evidence" value="ECO:0007669"/>
    <property type="project" value="UniProtKB-UniRule"/>
</dbReference>
<proteinExistence type="inferred from homology"/>
<keyword evidence="10" id="KW-1185">Reference proteome</keyword>
<dbReference type="PIRSF" id="PIRSF001430">
    <property type="entry name" value="tRNA_psdUrid_synth"/>
    <property type="match status" value="1"/>
</dbReference>
<keyword evidence="2 4" id="KW-0819">tRNA processing</keyword>
<accession>A0A1H3DRS3</accession>
<dbReference type="SUPFAM" id="SSF55120">
    <property type="entry name" value="Pseudouridine synthase"/>
    <property type="match status" value="1"/>
</dbReference>
<evidence type="ECO:0000256" key="1">
    <source>
        <dbReference type="ARBA" id="ARBA00009375"/>
    </source>
</evidence>
<dbReference type="Gene3D" id="3.30.70.580">
    <property type="entry name" value="Pseudouridine synthase I, catalytic domain, N-terminal subdomain"/>
    <property type="match status" value="1"/>
</dbReference>
<comment type="similarity">
    <text evidence="1 4 7">Belongs to the tRNA pseudouridine synthase TruA family.</text>
</comment>
<evidence type="ECO:0000256" key="3">
    <source>
        <dbReference type="ARBA" id="ARBA00023235"/>
    </source>
</evidence>
<dbReference type="Pfam" id="PF01416">
    <property type="entry name" value="PseudoU_synth_1"/>
    <property type="match status" value="1"/>
</dbReference>
<keyword evidence="3 4" id="KW-0413">Isomerase</keyword>
<feature type="domain" description="Pseudouridine synthase I TruA alpha/beta" evidence="8">
    <location>
        <begin position="128"/>
        <end position="228"/>
    </location>
</feature>
<evidence type="ECO:0000256" key="4">
    <source>
        <dbReference type="HAMAP-Rule" id="MF_00171"/>
    </source>
</evidence>
<dbReference type="Proteomes" id="UP000199170">
    <property type="component" value="Unassembled WGS sequence"/>
</dbReference>
<dbReference type="EC" id="5.4.99.12" evidence="4"/>
<dbReference type="NCBIfam" id="NF000622">
    <property type="entry name" value="PRK00021.3-3"/>
    <property type="match status" value="1"/>
</dbReference>
<dbReference type="AlphaFoldDB" id="A0A1H3DRS3"/>
<comment type="function">
    <text evidence="4">Formation of pseudouridine at positions 38, 39 and 40 in the anticodon stem and loop of transfer RNAs.</text>
</comment>
<evidence type="ECO:0000256" key="2">
    <source>
        <dbReference type="ARBA" id="ARBA00022694"/>
    </source>
</evidence>
<dbReference type="InterPro" id="IPR020097">
    <property type="entry name" value="PsdUridine_synth_TruA_a/b_dom"/>
</dbReference>
<dbReference type="PANTHER" id="PTHR11142:SF0">
    <property type="entry name" value="TRNA PSEUDOURIDINE SYNTHASE-LIKE 1"/>
    <property type="match status" value="1"/>
</dbReference>
<feature type="binding site" evidence="4 6">
    <location>
        <position position="111"/>
    </location>
    <ligand>
        <name>substrate</name>
    </ligand>
</feature>
<dbReference type="EMBL" id="FNPB01000001">
    <property type="protein sequence ID" value="SDX68374.1"/>
    <property type="molecule type" value="Genomic_DNA"/>
</dbReference>
<dbReference type="InterPro" id="IPR020094">
    <property type="entry name" value="TruA/RsuA/RluB/E/F_N"/>
</dbReference>
<feature type="active site" description="Nucleophile" evidence="4 5">
    <location>
        <position position="57"/>
    </location>
</feature>
<protein>
    <recommendedName>
        <fullName evidence="4">tRNA pseudouridine synthase A</fullName>
        <ecNumber evidence="4">5.4.99.12</ecNumber>
    </recommendedName>
    <alternativeName>
        <fullName evidence="4">tRNA pseudouridine(38-40) synthase</fullName>
    </alternativeName>
    <alternativeName>
        <fullName evidence="4">tRNA pseudouridylate synthase I</fullName>
    </alternativeName>
    <alternativeName>
        <fullName evidence="4">tRNA-uridine isomerase I</fullName>
    </alternativeName>
</protein>
<gene>
    <name evidence="4" type="primary">truA</name>
    <name evidence="9" type="ORF">SAMN04487946_101700</name>
</gene>
<evidence type="ECO:0000259" key="8">
    <source>
        <dbReference type="Pfam" id="PF01416"/>
    </source>
</evidence>
<dbReference type="RefSeq" id="WP_089765151.1">
    <property type="nucleotide sequence ID" value="NZ_FNPB01000001.1"/>
</dbReference>
<dbReference type="InterPro" id="IPR001406">
    <property type="entry name" value="PsdUridine_synth_TruA"/>
</dbReference>
<name>A0A1H3DRS3_9EURY</name>
<reference evidence="10" key="1">
    <citation type="submission" date="2016-10" db="EMBL/GenBank/DDBJ databases">
        <authorList>
            <person name="Varghese N."/>
            <person name="Submissions S."/>
        </authorList>
    </citation>
    <scope>NUCLEOTIDE SEQUENCE [LARGE SCALE GENOMIC DNA]</scope>
    <source>
        <strain evidence="10">CGMCC 1.10118</strain>
    </source>
</reference>
<dbReference type="HAMAP" id="MF_00171">
    <property type="entry name" value="TruA"/>
    <property type="match status" value="1"/>
</dbReference>
<dbReference type="GO" id="GO:0160147">
    <property type="term" value="F:tRNA pseudouridine(38-40) synthase activity"/>
    <property type="evidence" value="ECO:0007669"/>
    <property type="project" value="UniProtKB-EC"/>
</dbReference>
<dbReference type="OrthoDB" id="25720at2157"/>
<organism evidence="9 10">
    <name type="scientific">Halobellus clavatus</name>
    <dbReference type="NCBI Taxonomy" id="660517"/>
    <lineage>
        <taxon>Archaea</taxon>
        <taxon>Methanobacteriati</taxon>
        <taxon>Methanobacteriota</taxon>
        <taxon>Stenosarchaea group</taxon>
        <taxon>Halobacteria</taxon>
        <taxon>Halobacteriales</taxon>
        <taxon>Haloferacaceae</taxon>
        <taxon>Halobellus</taxon>
    </lineage>
</organism>
<dbReference type="STRING" id="660517.SAMN04487946_101700"/>
<evidence type="ECO:0000256" key="7">
    <source>
        <dbReference type="RuleBase" id="RU003792"/>
    </source>
</evidence>
<evidence type="ECO:0000313" key="9">
    <source>
        <dbReference type="EMBL" id="SDX68374.1"/>
    </source>
</evidence>
<dbReference type="GO" id="GO:0003723">
    <property type="term" value="F:RNA binding"/>
    <property type="evidence" value="ECO:0007669"/>
    <property type="project" value="InterPro"/>
</dbReference>
<evidence type="ECO:0000313" key="10">
    <source>
        <dbReference type="Proteomes" id="UP000199170"/>
    </source>
</evidence>
<dbReference type="PANTHER" id="PTHR11142">
    <property type="entry name" value="PSEUDOURIDYLATE SYNTHASE"/>
    <property type="match status" value="1"/>
</dbReference>
<sequence length="272" mass="29283">MRAFRIAYDGRPFHGFQRQPSVPTVEDAIFDALDELGVFDRDAAHRPDGYAAAGRTDAGVSALAQTVAVACPEWCTPRALNGELPPDVRAWAAAGVSTDFHATHDAGERTYVYDLYGPELDDSRAAAAANALSGAHDFHNLTPDEDGTERDLSLRIDRGGDFVTLRVAAGGFPRQLVRRVASVVRSVAAGERDPRWIDDLLGSDSIAGPDGVPPAPPEPLVLADVTYPDVAFERDPEAAASAVDVFSTRRREHRTRARTAGRIADGVREADR</sequence>